<reference evidence="4 5" key="1">
    <citation type="submission" date="2020-04" db="EMBL/GenBank/DDBJ databases">
        <title>Perkinsus olseni comparative genomics.</title>
        <authorList>
            <person name="Bogema D.R."/>
        </authorList>
    </citation>
    <scope>NUCLEOTIDE SEQUENCE [LARGE SCALE GENOMIC DNA]</scope>
    <source>
        <strain evidence="2">ATCC PRA-205</strain>
        <strain evidence="3 4">ATCC PRA-207</strain>
    </source>
</reference>
<dbReference type="Proteomes" id="UP000574390">
    <property type="component" value="Unassembled WGS sequence"/>
</dbReference>
<feature type="compositionally biased region" description="Basic and acidic residues" evidence="1">
    <location>
        <begin position="49"/>
        <end position="63"/>
    </location>
</feature>
<organism evidence="2 5">
    <name type="scientific">Perkinsus olseni</name>
    <name type="common">Perkinsus atlanticus</name>
    <dbReference type="NCBI Taxonomy" id="32597"/>
    <lineage>
        <taxon>Eukaryota</taxon>
        <taxon>Sar</taxon>
        <taxon>Alveolata</taxon>
        <taxon>Perkinsozoa</taxon>
        <taxon>Perkinsea</taxon>
        <taxon>Perkinsida</taxon>
        <taxon>Perkinsidae</taxon>
        <taxon>Perkinsus</taxon>
    </lineage>
</organism>
<evidence type="ECO:0000256" key="1">
    <source>
        <dbReference type="SAM" id="MobiDB-lite"/>
    </source>
</evidence>
<dbReference type="EMBL" id="JABANO010004841">
    <property type="protein sequence ID" value="KAF4754521.1"/>
    <property type="molecule type" value="Genomic_DNA"/>
</dbReference>
<dbReference type="AlphaFoldDB" id="A0A7J6PSB3"/>
<name>A0A7J6PSB3_PEROL</name>
<feature type="region of interest" description="Disordered" evidence="1">
    <location>
        <begin position="1"/>
        <end position="241"/>
    </location>
</feature>
<feature type="compositionally biased region" description="Low complexity" evidence="1">
    <location>
        <begin position="225"/>
        <end position="238"/>
    </location>
</feature>
<feature type="compositionally biased region" description="Acidic residues" evidence="1">
    <location>
        <begin position="26"/>
        <end position="42"/>
    </location>
</feature>
<proteinExistence type="predicted"/>
<feature type="compositionally biased region" description="Pro residues" evidence="1">
    <location>
        <begin position="174"/>
        <end position="189"/>
    </location>
</feature>
<feature type="compositionally biased region" description="Basic and acidic residues" evidence="1">
    <location>
        <begin position="202"/>
        <end position="211"/>
    </location>
</feature>
<feature type="compositionally biased region" description="Low complexity" evidence="1">
    <location>
        <begin position="146"/>
        <end position="159"/>
    </location>
</feature>
<evidence type="ECO:0000313" key="2">
    <source>
        <dbReference type="EMBL" id="KAF4698902.1"/>
    </source>
</evidence>
<evidence type="ECO:0000313" key="5">
    <source>
        <dbReference type="Proteomes" id="UP000574390"/>
    </source>
</evidence>
<dbReference type="OMA" id="DEAGFYQ"/>
<keyword evidence="4" id="KW-1185">Reference proteome</keyword>
<feature type="compositionally biased region" description="Pro residues" evidence="1">
    <location>
        <begin position="214"/>
        <end position="223"/>
    </location>
</feature>
<gene>
    <name evidence="2" type="ORF">FOZ62_001914</name>
    <name evidence="3" type="ORF">FOZ63_002843</name>
</gene>
<protein>
    <submittedName>
        <fullName evidence="2">Uncharacterized protein</fullName>
    </submittedName>
</protein>
<dbReference type="Proteomes" id="UP000553632">
    <property type="component" value="Unassembled WGS sequence"/>
</dbReference>
<evidence type="ECO:0000313" key="3">
    <source>
        <dbReference type="EMBL" id="KAF4754521.1"/>
    </source>
</evidence>
<accession>A0A7J6PSB3</accession>
<feature type="compositionally biased region" description="Polar residues" evidence="1">
    <location>
        <begin position="191"/>
        <end position="201"/>
    </location>
</feature>
<sequence length="490" mass="52961">MFARLFSVGKTAPPEPAPATRRLDEESPDDDDVEIGVGDAEDFVSVASDDDRPLPGLVTRDEAGFYQLEESDDDGTPTAQENVPAKATNPRPPPLRPHEQSSVDPIAPLAVRSGCPRQGPGPVNGRGGRIRAAPSYRYGPSVAPSTLTTPRVVLRPRLPQRGRWAPPGGLRVPPTRPVEPAPVRPPPVRPSGSTLVPSTPSRSDEPLDWRKVPPLFPKKPAQPAPSTTSRTVTPTVGGCPPSSVPSTVHDLGLTFAPSNKFDYAHLIPKYVEAPTHAARYGWLWKWARRDDTATTKHWRSVLECELEALGETCYAKLQGKYAINHPVAAGLIHDDVIDTPLNGRVLLCTGVLNTPAPMTFESDDSQSWAPSAAALLSPYRDDTGDLSGLSLGEARMCLLWAHTRQRSVRAGFPSAGFEIEDDEWILTTSQQVAEAGVAARTRPLAARLGQVGEQLDEAFRDILQVADAYSVNVGALEQTLASRKRPWSSE</sequence>
<evidence type="ECO:0000313" key="4">
    <source>
        <dbReference type="Proteomes" id="UP000553632"/>
    </source>
</evidence>
<dbReference type="EMBL" id="JABANM010034893">
    <property type="protein sequence ID" value="KAF4698902.1"/>
    <property type="molecule type" value="Genomic_DNA"/>
</dbReference>
<comment type="caution">
    <text evidence="2">The sequence shown here is derived from an EMBL/GenBank/DDBJ whole genome shotgun (WGS) entry which is preliminary data.</text>
</comment>